<feature type="region of interest" description="Disordered" evidence="1">
    <location>
        <begin position="259"/>
        <end position="316"/>
    </location>
</feature>
<dbReference type="Pfam" id="PF07839">
    <property type="entry name" value="CaM_binding"/>
    <property type="match status" value="1"/>
</dbReference>
<proteinExistence type="predicted"/>
<feature type="compositionally biased region" description="Polar residues" evidence="1">
    <location>
        <begin position="299"/>
        <end position="316"/>
    </location>
</feature>
<evidence type="ECO:0000256" key="1">
    <source>
        <dbReference type="SAM" id="MobiDB-lite"/>
    </source>
</evidence>
<dbReference type="EMBL" id="JASCZI010181345">
    <property type="protein sequence ID" value="MED6182258.1"/>
    <property type="molecule type" value="Genomic_DNA"/>
</dbReference>
<protein>
    <recommendedName>
        <fullName evidence="3">Calmodulin-binding domain-containing protein</fullName>
    </recommendedName>
</protein>
<accession>A0ABU6WDK5</accession>
<feature type="chain" id="PRO_5047338218" description="Calmodulin-binding domain-containing protein" evidence="2">
    <location>
        <begin position="24"/>
        <end position="447"/>
    </location>
</feature>
<feature type="region of interest" description="Disordered" evidence="1">
    <location>
        <begin position="146"/>
        <end position="167"/>
    </location>
</feature>
<keyword evidence="2" id="KW-0732">Signal</keyword>
<evidence type="ECO:0000259" key="3">
    <source>
        <dbReference type="SMART" id="SM01054"/>
    </source>
</evidence>
<organism evidence="4 5">
    <name type="scientific">Stylosanthes scabra</name>
    <dbReference type="NCBI Taxonomy" id="79078"/>
    <lineage>
        <taxon>Eukaryota</taxon>
        <taxon>Viridiplantae</taxon>
        <taxon>Streptophyta</taxon>
        <taxon>Embryophyta</taxon>
        <taxon>Tracheophyta</taxon>
        <taxon>Spermatophyta</taxon>
        <taxon>Magnoliopsida</taxon>
        <taxon>eudicotyledons</taxon>
        <taxon>Gunneridae</taxon>
        <taxon>Pentapetalae</taxon>
        <taxon>rosids</taxon>
        <taxon>fabids</taxon>
        <taxon>Fabales</taxon>
        <taxon>Fabaceae</taxon>
        <taxon>Papilionoideae</taxon>
        <taxon>50 kb inversion clade</taxon>
        <taxon>dalbergioids sensu lato</taxon>
        <taxon>Dalbergieae</taxon>
        <taxon>Pterocarpus clade</taxon>
        <taxon>Stylosanthes</taxon>
    </lineage>
</organism>
<evidence type="ECO:0000256" key="2">
    <source>
        <dbReference type="SAM" id="SignalP"/>
    </source>
</evidence>
<feature type="signal peptide" evidence="2">
    <location>
        <begin position="1"/>
        <end position="23"/>
    </location>
</feature>
<feature type="region of interest" description="Disordered" evidence="1">
    <location>
        <begin position="99"/>
        <end position="121"/>
    </location>
</feature>
<sequence length="447" mass="49640">MAKNQSLCLLLVANGCFISSGASEEQTCVQALNLVLHSSSSNIDIAMITEVTMSSGDEFRRHSTGKLSAGIGEQKSVPHYLRASTGSCRDCCKFRRNEETETKKRPSIPKISERKSLNRSSNEVPMIRNRTPLAKVNSREISMAKTHSKLASKMIGTSSRKPSSKDIELSDKHVISVNANAEAMDVGGGGSRSSEIKIEKKEPLEASLNRVLSFNARKHNSLKIVSHVKNQTKPRKENAEEHNEVEEKTLYILEVENESQIESPDTESSLSNSPLRQSSFEEAGVESEKVTNEFEEDTSSASNGIESMANGNNNNTLEAEEKVMVKKDETACSKEKEGQVLRKVKIFSRKMVEETKTEKRNSPRKLKLKRGSLFWNNNPKDESTQGVALRHHLKNKKNDEEALQNNVIEETANKLVEIQRSKVKALVGAFETIISQQNSNSPKPVGN</sequence>
<evidence type="ECO:0000313" key="4">
    <source>
        <dbReference type="EMBL" id="MED6182258.1"/>
    </source>
</evidence>
<dbReference type="PANTHER" id="PTHR33349">
    <property type="entry name" value="EMB|CAB62594.1"/>
    <property type="match status" value="1"/>
</dbReference>
<comment type="caution">
    <text evidence="4">The sequence shown here is derived from an EMBL/GenBank/DDBJ whole genome shotgun (WGS) entry which is preliminary data.</text>
</comment>
<evidence type="ECO:0000313" key="5">
    <source>
        <dbReference type="Proteomes" id="UP001341840"/>
    </source>
</evidence>
<gene>
    <name evidence="4" type="ORF">PIB30_026911</name>
</gene>
<dbReference type="SMART" id="SM01054">
    <property type="entry name" value="CaM_binding"/>
    <property type="match status" value="1"/>
</dbReference>
<dbReference type="InterPro" id="IPR012417">
    <property type="entry name" value="CaM-bd_dom_pln"/>
</dbReference>
<reference evidence="4 5" key="1">
    <citation type="journal article" date="2023" name="Plants (Basel)">
        <title>Bridging the Gap: Combining Genomics and Transcriptomics Approaches to Understand Stylosanthes scabra, an Orphan Legume from the Brazilian Caatinga.</title>
        <authorList>
            <person name="Ferreira-Neto J.R.C."/>
            <person name="da Silva M.D."/>
            <person name="Binneck E."/>
            <person name="de Melo N.F."/>
            <person name="da Silva R.H."/>
            <person name="de Melo A.L.T.M."/>
            <person name="Pandolfi V."/>
            <person name="Bustamante F.O."/>
            <person name="Brasileiro-Vidal A.C."/>
            <person name="Benko-Iseppon A.M."/>
        </authorList>
    </citation>
    <scope>NUCLEOTIDE SEQUENCE [LARGE SCALE GENOMIC DNA]</scope>
    <source>
        <tissue evidence="4">Leaves</tissue>
    </source>
</reference>
<dbReference type="PANTHER" id="PTHR33349:SF1">
    <property type="entry name" value="EMB|CAB62594.1"/>
    <property type="match status" value="1"/>
</dbReference>
<name>A0ABU6WDK5_9FABA</name>
<dbReference type="Proteomes" id="UP001341840">
    <property type="component" value="Unassembled WGS sequence"/>
</dbReference>
<feature type="domain" description="Calmodulin-binding" evidence="3">
    <location>
        <begin position="320"/>
        <end position="435"/>
    </location>
</feature>
<keyword evidence="5" id="KW-1185">Reference proteome</keyword>
<feature type="compositionally biased region" description="Low complexity" evidence="1">
    <location>
        <begin position="268"/>
        <end position="278"/>
    </location>
</feature>